<evidence type="ECO:0008006" key="3">
    <source>
        <dbReference type="Google" id="ProtNLM"/>
    </source>
</evidence>
<dbReference type="CDD" id="cd07822">
    <property type="entry name" value="SRPBCC_4"/>
    <property type="match status" value="1"/>
</dbReference>
<dbReference type="EMBL" id="BOOW01000006">
    <property type="protein sequence ID" value="GII90529.1"/>
    <property type="molecule type" value="Genomic_DNA"/>
</dbReference>
<dbReference type="Proteomes" id="UP000606172">
    <property type="component" value="Unassembled WGS sequence"/>
</dbReference>
<proteinExistence type="predicted"/>
<reference evidence="1" key="1">
    <citation type="submission" date="2021-01" db="EMBL/GenBank/DDBJ databases">
        <title>Whole genome shotgun sequence of Sinosporangium siamense NBRC 109515.</title>
        <authorList>
            <person name="Komaki H."/>
            <person name="Tamura T."/>
        </authorList>
    </citation>
    <scope>NUCLEOTIDE SEQUENCE</scope>
    <source>
        <strain evidence="1">NBRC 109515</strain>
    </source>
</reference>
<keyword evidence="2" id="KW-1185">Reference proteome</keyword>
<accession>A0A919V9W7</accession>
<dbReference type="SUPFAM" id="SSF55961">
    <property type="entry name" value="Bet v1-like"/>
    <property type="match status" value="1"/>
</dbReference>
<evidence type="ECO:0000313" key="1">
    <source>
        <dbReference type="EMBL" id="GII90529.1"/>
    </source>
</evidence>
<name>A0A919V9W7_9ACTN</name>
<dbReference type="InterPro" id="IPR019587">
    <property type="entry name" value="Polyketide_cyclase/dehydratase"/>
</dbReference>
<sequence length="172" mass="18761">MSTAAKVTGGIAALLVAVPALLYAWTLLRPHEIHTRVDIDAPPSRVWEVLTDFAAYPEWNPFIERAEGRAEAGARLSNHLRVNGEIMVFGPTVLAASPGRELRWLGRFVMPGVVEGEHTFTIEDLGGGRSRLVQHEKFTGALVPFAGSTLDVVDEFNAMNAALKARAETMVR</sequence>
<evidence type="ECO:0000313" key="2">
    <source>
        <dbReference type="Proteomes" id="UP000606172"/>
    </source>
</evidence>
<dbReference type="PANTHER" id="PTHR36166:SF1">
    <property type="entry name" value="SRPBCC DOMAIN-CONTAINING PROTEIN"/>
    <property type="match status" value="1"/>
</dbReference>
<protein>
    <recommendedName>
        <fullName evidence="3">SRPBCC domain-containing protein</fullName>
    </recommendedName>
</protein>
<dbReference type="Gene3D" id="3.30.530.20">
    <property type="match status" value="1"/>
</dbReference>
<comment type="caution">
    <text evidence="1">The sequence shown here is derived from an EMBL/GenBank/DDBJ whole genome shotgun (WGS) entry which is preliminary data.</text>
</comment>
<dbReference type="InterPro" id="IPR023393">
    <property type="entry name" value="START-like_dom_sf"/>
</dbReference>
<organism evidence="1 2">
    <name type="scientific">Sinosporangium siamense</name>
    <dbReference type="NCBI Taxonomy" id="1367973"/>
    <lineage>
        <taxon>Bacteria</taxon>
        <taxon>Bacillati</taxon>
        <taxon>Actinomycetota</taxon>
        <taxon>Actinomycetes</taxon>
        <taxon>Streptosporangiales</taxon>
        <taxon>Streptosporangiaceae</taxon>
        <taxon>Sinosporangium</taxon>
    </lineage>
</organism>
<dbReference type="PANTHER" id="PTHR36166">
    <property type="entry name" value="CHROMOSOME 9, WHOLE GENOME SHOTGUN SEQUENCE"/>
    <property type="match status" value="1"/>
</dbReference>
<gene>
    <name evidence="1" type="ORF">Ssi02_07600</name>
</gene>
<dbReference type="RefSeq" id="WP_239128575.1">
    <property type="nucleotide sequence ID" value="NZ_BOOW01000006.1"/>
</dbReference>
<dbReference type="AlphaFoldDB" id="A0A919V9W7"/>
<dbReference type="Pfam" id="PF10604">
    <property type="entry name" value="Polyketide_cyc2"/>
    <property type="match status" value="1"/>
</dbReference>